<dbReference type="Pfam" id="PF23282">
    <property type="entry name" value="WHD_ROQ1"/>
    <property type="match status" value="1"/>
</dbReference>
<dbReference type="GO" id="GO:0061809">
    <property type="term" value="F:NAD+ nucleosidase activity, cyclic ADP-ribose generating"/>
    <property type="evidence" value="ECO:0007669"/>
    <property type="project" value="UniProtKB-EC"/>
</dbReference>
<evidence type="ECO:0000256" key="4">
    <source>
        <dbReference type="ARBA" id="ARBA00022801"/>
    </source>
</evidence>
<accession>A0A817A2N5</accession>
<dbReference type="EMBL" id="HG994362">
    <property type="protein sequence ID" value="CAF2246815.1"/>
    <property type="molecule type" value="Genomic_DNA"/>
</dbReference>
<dbReference type="Gene3D" id="3.40.50.10140">
    <property type="entry name" value="Toll/interleukin-1 receptor homology (TIR) domain"/>
    <property type="match status" value="1"/>
</dbReference>
<dbReference type="GO" id="GO:0006952">
    <property type="term" value="P:defense response"/>
    <property type="evidence" value="ECO:0007669"/>
    <property type="project" value="UniProtKB-KW"/>
</dbReference>
<dbReference type="FunFam" id="3.40.50.10140:FF:000007">
    <property type="entry name" value="Disease resistance protein (TIR-NBS-LRR class)"/>
    <property type="match status" value="1"/>
</dbReference>
<dbReference type="SUPFAM" id="SSF52540">
    <property type="entry name" value="P-loop containing nucleoside triphosphate hydrolases"/>
    <property type="match status" value="1"/>
</dbReference>
<dbReference type="InterPro" id="IPR032675">
    <property type="entry name" value="LRR_dom_sf"/>
</dbReference>
<evidence type="ECO:0000256" key="8">
    <source>
        <dbReference type="SAM" id="Phobius"/>
    </source>
</evidence>
<keyword evidence="8" id="KW-0812">Transmembrane</keyword>
<organism evidence="10">
    <name type="scientific">Brassica napus</name>
    <name type="common">Rape</name>
    <dbReference type="NCBI Taxonomy" id="3708"/>
    <lineage>
        <taxon>Eukaryota</taxon>
        <taxon>Viridiplantae</taxon>
        <taxon>Streptophyta</taxon>
        <taxon>Embryophyta</taxon>
        <taxon>Tracheophyta</taxon>
        <taxon>Spermatophyta</taxon>
        <taxon>Magnoliopsida</taxon>
        <taxon>eudicotyledons</taxon>
        <taxon>Gunneridae</taxon>
        <taxon>Pentapetalae</taxon>
        <taxon>rosids</taxon>
        <taxon>malvids</taxon>
        <taxon>Brassicales</taxon>
        <taxon>Brassicaceae</taxon>
        <taxon>Brassiceae</taxon>
        <taxon>Brassica</taxon>
    </lineage>
</organism>
<dbReference type="PRINTS" id="PR00364">
    <property type="entry name" value="DISEASERSIST"/>
</dbReference>
<dbReference type="InterPro" id="IPR045344">
    <property type="entry name" value="C-JID"/>
</dbReference>
<keyword evidence="8" id="KW-0472">Membrane</keyword>
<dbReference type="InterPro" id="IPR042197">
    <property type="entry name" value="Apaf_helical"/>
</dbReference>
<dbReference type="SMART" id="SM00382">
    <property type="entry name" value="AAA"/>
    <property type="match status" value="1"/>
</dbReference>
<dbReference type="SUPFAM" id="SSF52058">
    <property type="entry name" value="L domain-like"/>
    <property type="match status" value="1"/>
</dbReference>
<evidence type="ECO:0000313" key="10">
    <source>
        <dbReference type="EMBL" id="CAF2246815.1"/>
    </source>
</evidence>
<dbReference type="Gene3D" id="3.40.50.300">
    <property type="entry name" value="P-loop containing nucleotide triphosphate hydrolases"/>
    <property type="match status" value="1"/>
</dbReference>
<keyword evidence="5" id="KW-0611">Plant defense</keyword>
<dbReference type="InterPro" id="IPR044974">
    <property type="entry name" value="Disease_R_plants"/>
</dbReference>
<dbReference type="Gene3D" id="1.10.8.430">
    <property type="entry name" value="Helical domain of apoptotic protease-activating factors"/>
    <property type="match status" value="1"/>
</dbReference>
<dbReference type="Pfam" id="PF01582">
    <property type="entry name" value="TIR"/>
    <property type="match status" value="1"/>
</dbReference>
<evidence type="ECO:0000256" key="6">
    <source>
        <dbReference type="ARBA" id="ARBA00023027"/>
    </source>
</evidence>
<evidence type="ECO:0000256" key="7">
    <source>
        <dbReference type="ARBA" id="ARBA00047304"/>
    </source>
</evidence>
<dbReference type="InterPro" id="IPR036390">
    <property type="entry name" value="WH_DNA-bd_sf"/>
</dbReference>
<proteinExistence type="predicted"/>
<dbReference type="Proteomes" id="UP001295469">
    <property type="component" value="Chromosome A08"/>
</dbReference>
<dbReference type="Pfam" id="PF20160">
    <property type="entry name" value="C-JID"/>
    <property type="match status" value="1"/>
</dbReference>
<dbReference type="Gene3D" id="3.80.10.10">
    <property type="entry name" value="Ribonuclease Inhibitor"/>
    <property type="match status" value="2"/>
</dbReference>
<name>A0A817A2N5_BRANA</name>
<evidence type="ECO:0000256" key="5">
    <source>
        <dbReference type="ARBA" id="ARBA00022821"/>
    </source>
</evidence>
<keyword evidence="4" id="KW-0378">Hydrolase</keyword>
<dbReference type="Pfam" id="PF00560">
    <property type="entry name" value="LRR_1"/>
    <property type="match status" value="2"/>
</dbReference>
<dbReference type="InterPro" id="IPR002182">
    <property type="entry name" value="NB-ARC"/>
</dbReference>
<dbReference type="InterPro" id="IPR003593">
    <property type="entry name" value="AAA+_ATPase"/>
</dbReference>
<sequence length="1125" mass="127403">MDSYLSLSSVSAAAICFYALLGTVFFNRKSRSHQENKTMASSSLTRLAPPSSLPPNCKHQVFPSFHGVDVLENFLSHIVKEFKSNAIDLFIDNNIERSKSIGPALIEAIRGSRVAIVLLSKNYASSTWCLNELVEIMECREEVGQTVIPIFYQVNPTDIKKQKSYFGKVFRKTCKGKRNEEIQRWKHALTDVAQIEGYHSINWFYVKFFHDYITERLIISLFRKNESEMIEYIATDVSNKLNLSAPSSDFDGFVGMKSQMVTMGPLLQLDSEEVRKIGILGQPGIGKTTIARYIFNTYSREFQLSVFMDNIKRKYATTACSDDYSVKLDLQKHFMSQLTNVTDINNFSHLGIAKHRLKDKKVLVVLDDVDRLVQVEAFAKETNWFGPGTRIIITSQDQRVLKASGINHIHKVNFPSDDEALQMFCMYAFDQKYPKDGFEELACEVVSLVGRLPLGLKVMGSYFRGSFEQEWTEALPKLRTHLDRDGEIASILKFSYDSLCDEDKRLFLHIACFFNCEKVGIVEDCLAKCFSDVRHGRRVLAKKSLISINMDWGTIEMTRLLVQLGRKIVREQSVNEPGKRQFLNDAIEICEVLSDDRADSSSVIGINVETYEDVECTSERAFERLHNLQFLRIPGKGVNPQSINYISQKLKVLIWLNSEMTCFPSNFNPKFLVKLEMMSSKLKKLWEETKPLNNLKWMNLSRSRRLEELPDLSTATNLYDLDLSYCSSLVKLPSSIGNAINLQSLHLSFCSNLVEIPPSIGNAVNIKKNSLIHCSSLVEIPTSISTITSLTSLDISGCSSLVKLPDNIETFTEPNHINLSGCSSLVEIPSSIVNANNLQKLDLSNCLSLVELPSSIGNAINLQKLNLSHCSSLLDPWIWRISRLRTLVLSGMKKLVSLPPLPDSLLFLDAEDCESLERLDCSFDNPDICLNFVNCFKLNQEARDLISLTPTNGYAVFPGTEVPQCFTYRSSGSSLTVKLIQKSLGISTKFKACILSADLEGNNFPHWSQASVCCGIMSRGNALTACYRSIGRVIPGHLYTFEVEVETDELTSTELVFEFEIQFDYSLVERPEEWEVQECGMLQLLEKHLENNSEKFPELVREDDGDNRQLLFFLFFPNKSIFLCF</sequence>
<dbReference type="FunFam" id="3.40.50.300:FF:001002">
    <property type="entry name" value="Disease resistance protein (TIR-NBS-LRR class)"/>
    <property type="match status" value="1"/>
</dbReference>
<reference evidence="10" key="1">
    <citation type="submission" date="2021-01" db="EMBL/GenBank/DDBJ databases">
        <authorList>
            <consortium name="Genoscope - CEA"/>
            <person name="William W."/>
        </authorList>
    </citation>
    <scope>NUCLEOTIDE SEQUENCE</scope>
</reference>
<dbReference type="AlphaFoldDB" id="A0A817A2N5"/>
<dbReference type="GO" id="GO:0007165">
    <property type="term" value="P:signal transduction"/>
    <property type="evidence" value="ECO:0007669"/>
    <property type="project" value="InterPro"/>
</dbReference>
<dbReference type="InterPro" id="IPR000157">
    <property type="entry name" value="TIR_dom"/>
</dbReference>
<dbReference type="PANTHER" id="PTHR11017">
    <property type="entry name" value="LEUCINE-RICH REPEAT-CONTAINING PROTEIN"/>
    <property type="match status" value="1"/>
</dbReference>
<dbReference type="EC" id="3.2.2.6" evidence="1"/>
<dbReference type="InterPro" id="IPR035897">
    <property type="entry name" value="Toll_tir_struct_dom_sf"/>
</dbReference>
<feature type="domain" description="TIR" evidence="9">
    <location>
        <begin position="57"/>
        <end position="241"/>
    </location>
</feature>
<keyword evidence="6" id="KW-0520">NAD</keyword>
<dbReference type="InterPro" id="IPR027417">
    <property type="entry name" value="P-loop_NTPase"/>
</dbReference>
<dbReference type="SUPFAM" id="SSF46785">
    <property type="entry name" value="Winged helix' DNA-binding domain"/>
    <property type="match status" value="1"/>
</dbReference>
<evidence type="ECO:0000256" key="1">
    <source>
        <dbReference type="ARBA" id="ARBA00011982"/>
    </source>
</evidence>
<dbReference type="PANTHER" id="PTHR11017:SF561">
    <property type="entry name" value="ADP-RIBOSYL CYCLASE_CYCLIC ADP-RIBOSE HYDROLASE"/>
    <property type="match status" value="1"/>
</dbReference>
<dbReference type="InterPro" id="IPR058192">
    <property type="entry name" value="WHD_ROQ1-like"/>
</dbReference>
<dbReference type="SUPFAM" id="SSF52200">
    <property type="entry name" value="Toll/Interleukin receptor TIR domain"/>
    <property type="match status" value="1"/>
</dbReference>
<dbReference type="GO" id="GO:0043531">
    <property type="term" value="F:ADP binding"/>
    <property type="evidence" value="ECO:0007669"/>
    <property type="project" value="InterPro"/>
</dbReference>
<keyword evidence="8" id="KW-1133">Transmembrane helix</keyword>
<keyword evidence="3" id="KW-0677">Repeat</keyword>
<protein>
    <recommendedName>
        <fullName evidence="1">ADP-ribosyl cyclase/cyclic ADP-ribose hydrolase</fullName>
        <ecNumber evidence="1">3.2.2.6</ecNumber>
    </recommendedName>
</protein>
<keyword evidence="2" id="KW-0433">Leucine-rich repeat</keyword>
<evidence type="ECO:0000256" key="3">
    <source>
        <dbReference type="ARBA" id="ARBA00022737"/>
    </source>
</evidence>
<dbReference type="InterPro" id="IPR011713">
    <property type="entry name" value="Leu-rich_rpt_3"/>
</dbReference>
<dbReference type="Pfam" id="PF07725">
    <property type="entry name" value="LRR_3"/>
    <property type="match status" value="1"/>
</dbReference>
<dbReference type="FunFam" id="1.10.8.430:FF:000002">
    <property type="entry name" value="Disease resistance protein (TIR-NBS-LRR class)"/>
    <property type="match status" value="1"/>
</dbReference>
<evidence type="ECO:0000259" key="9">
    <source>
        <dbReference type="PROSITE" id="PS50104"/>
    </source>
</evidence>
<comment type="catalytic activity">
    <reaction evidence="7">
        <text>NAD(+) + H2O = ADP-D-ribose + nicotinamide + H(+)</text>
        <dbReference type="Rhea" id="RHEA:16301"/>
        <dbReference type="ChEBI" id="CHEBI:15377"/>
        <dbReference type="ChEBI" id="CHEBI:15378"/>
        <dbReference type="ChEBI" id="CHEBI:17154"/>
        <dbReference type="ChEBI" id="CHEBI:57540"/>
        <dbReference type="ChEBI" id="CHEBI:57967"/>
        <dbReference type="EC" id="3.2.2.6"/>
    </reaction>
    <physiologicalReaction direction="left-to-right" evidence="7">
        <dbReference type="Rhea" id="RHEA:16302"/>
    </physiologicalReaction>
</comment>
<evidence type="ECO:0000256" key="2">
    <source>
        <dbReference type="ARBA" id="ARBA00022614"/>
    </source>
</evidence>
<dbReference type="SMART" id="SM00255">
    <property type="entry name" value="TIR"/>
    <property type="match status" value="1"/>
</dbReference>
<feature type="transmembrane region" description="Helical" evidence="8">
    <location>
        <begin position="6"/>
        <end position="27"/>
    </location>
</feature>
<dbReference type="InterPro" id="IPR001611">
    <property type="entry name" value="Leu-rich_rpt"/>
</dbReference>
<dbReference type="PROSITE" id="PS50104">
    <property type="entry name" value="TIR"/>
    <property type="match status" value="1"/>
</dbReference>
<dbReference type="Pfam" id="PF00931">
    <property type="entry name" value="NB-ARC"/>
    <property type="match status" value="1"/>
</dbReference>
<gene>
    <name evidence="10" type="ORF">DARMORV10_A08P21520.1</name>
</gene>